<gene>
    <name evidence="3" type="ORF">F7D25_01255</name>
</gene>
<evidence type="ECO:0000313" key="3">
    <source>
        <dbReference type="EMBL" id="MQP13063.1"/>
    </source>
</evidence>
<organism evidence="3 4">
    <name type="scientific">Segatella copri</name>
    <dbReference type="NCBI Taxonomy" id="165179"/>
    <lineage>
        <taxon>Bacteria</taxon>
        <taxon>Pseudomonadati</taxon>
        <taxon>Bacteroidota</taxon>
        <taxon>Bacteroidia</taxon>
        <taxon>Bacteroidales</taxon>
        <taxon>Prevotellaceae</taxon>
        <taxon>Segatella</taxon>
    </lineage>
</organism>
<dbReference type="AlphaFoldDB" id="A0A6G1VJZ2"/>
<dbReference type="EMBL" id="VZAH01000010">
    <property type="protein sequence ID" value="MQP13063.1"/>
    <property type="molecule type" value="Genomic_DNA"/>
</dbReference>
<evidence type="ECO:0008006" key="5">
    <source>
        <dbReference type="Google" id="ProtNLM"/>
    </source>
</evidence>
<evidence type="ECO:0000256" key="1">
    <source>
        <dbReference type="SAM" id="MobiDB-lite"/>
    </source>
</evidence>
<dbReference type="PROSITE" id="PS51257">
    <property type="entry name" value="PROKAR_LIPOPROTEIN"/>
    <property type="match status" value="1"/>
</dbReference>
<evidence type="ECO:0000313" key="4">
    <source>
        <dbReference type="Proteomes" id="UP000477980"/>
    </source>
</evidence>
<protein>
    <recommendedName>
        <fullName evidence="5">Major fimbrial subunit protein N-terminal domain-containing protein</fullName>
    </recommendedName>
</protein>
<dbReference type="RefSeq" id="WP_153092338.1">
    <property type="nucleotide sequence ID" value="NZ_VZAH01000010.1"/>
</dbReference>
<keyword evidence="2" id="KW-0732">Signal</keyword>
<proteinExistence type="predicted"/>
<accession>A0A6G1VJZ2</accession>
<comment type="caution">
    <text evidence="3">The sequence shown here is derived from an EMBL/GenBank/DDBJ whole genome shotgun (WGS) entry which is preliminary data.</text>
</comment>
<sequence>MKRYNSTLTKMTRRLGMAIAALLMLSTMASCSDQDSQAPATGDEAYLNLSFSTASNTTSRASRAEDIGNNETQANPTAESDIHSIKVWVFKSGTGANANPIAYKEDTPSAVDGKPVNGNYTLNLRFLRKINGEELKNIDLYILANSESTNMADKLNGKNLRSITRADLQKATFDDPFGITTEGKAQTTVVPTGKGLPISRAITNIEIAKHVADTEIEAKDKGISIPLVRAVSKLHFYFARKTGEDAMTENVKVTRIEIDENIFPTASYVFPDEEDYATADANKAATSNKYGTPSYVPTLLKLDGVENAQIKAVADPLAYKRGPGETAQTYMNRMNTDIGGHNLSYLRETNKPITGKIYYQLAEGGSVKSQGFTIPSSGNAIRNRELVVYGYFLQGGALCLDWQVMPWNKVTSEISWNGANCQMFAWQTGSTLNPQGGDAEGLYCLVNYPRYKDTDHKILEDKKSGAAYYFKVESPAGLVWKAHLTNPDEFAFNYDESIKGSTNCVSTGIARKDPYQIKVEAKKPWTNGTSWTELTDWARGKGTNPVYTDLYVTVSLDGIHEYEVEINPDNAGGMYQKRRKFAGTNTRIRIFQLQATQGTAYDKLQSNSGHYTNYLTK</sequence>
<dbReference type="OrthoDB" id="1081503at2"/>
<reference evidence="3 4" key="1">
    <citation type="submission" date="2019-09" db="EMBL/GenBank/DDBJ databases">
        <title>Distinct polysaccharide growth profiles of human intestinal Prevotella copri isolates.</title>
        <authorList>
            <person name="Fehlner-Peach H."/>
            <person name="Magnabosco C."/>
            <person name="Raghavan V."/>
            <person name="Scher J.U."/>
            <person name="Tett A."/>
            <person name="Cox L.M."/>
            <person name="Gottsegen C."/>
            <person name="Watters A."/>
            <person name="Wiltshire- Gordon J.D."/>
            <person name="Segata N."/>
            <person name="Bonneau R."/>
            <person name="Littman D.R."/>
        </authorList>
    </citation>
    <scope>NUCLEOTIDE SEQUENCE [LARGE SCALE GENOMIC DNA]</scope>
    <source>
        <strain evidence="4">iAA917</strain>
    </source>
</reference>
<feature type="compositionally biased region" description="Polar residues" evidence="1">
    <location>
        <begin position="69"/>
        <end position="78"/>
    </location>
</feature>
<feature type="signal peptide" evidence="2">
    <location>
        <begin position="1"/>
        <end position="29"/>
    </location>
</feature>
<dbReference type="Proteomes" id="UP000477980">
    <property type="component" value="Unassembled WGS sequence"/>
</dbReference>
<evidence type="ECO:0000256" key="2">
    <source>
        <dbReference type="SAM" id="SignalP"/>
    </source>
</evidence>
<name>A0A6G1VJZ2_9BACT</name>
<feature type="region of interest" description="Disordered" evidence="1">
    <location>
        <begin position="57"/>
        <end position="78"/>
    </location>
</feature>
<feature type="chain" id="PRO_5026211367" description="Major fimbrial subunit protein N-terminal domain-containing protein" evidence="2">
    <location>
        <begin position="30"/>
        <end position="617"/>
    </location>
</feature>